<dbReference type="OrthoDB" id="5918624at2759"/>
<keyword evidence="3" id="KW-1185">Reference proteome</keyword>
<gene>
    <name evidence="2" type="ORF">T05_14500</name>
</gene>
<reference evidence="2 3" key="1">
    <citation type="submission" date="2015-01" db="EMBL/GenBank/DDBJ databases">
        <title>Evolution of Trichinella species and genotypes.</title>
        <authorList>
            <person name="Korhonen P.K."/>
            <person name="Edoardo P."/>
            <person name="Giuseppe L.R."/>
            <person name="Gasser R.B."/>
        </authorList>
    </citation>
    <scope>NUCLEOTIDE SEQUENCE [LARGE SCALE GENOMIC DNA]</scope>
    <source>
        <strain evidence="2">ISS417</strain>
    </source>
</reference>
<protein>
    <submittedName>
        <fullName evidence="2">Uncharacterized protein</fullName>
    </submittedName>
</protein>
<accession>A0A0V0U6M7</accession>
<feature type="compositionally biased region" description="Basic residues" evidence="1">
    <location>
        <begin position="63"/>
        <end position="72"/>
    </location>
</feature>
<evidence type="ECO:0000313" key="2">
    <source>
        <dbReference type="EMBL" id="KRX46940.1"/>
    </source>
</evidence>
<evidence type="ECO:0000256" key="1">
    <source>
        <dbReference type="SAM" id="MobiDB-lite"/>
    </source>
</evidence>
<sequence length="188" mass="20976">MGEGAETGSSVYQHRTSTEAEWLFEASDYPRPSRNSYAVSLSFGVTCKQLTTGFSVTMSKMTGKSKNKKKKEQSKIENLDKSRKESSIPDGKLDERSIVAEVNGRRTELTVFEWTLAVRNNRQTNDPFTSPSQLITVQIIRHLLLSPADSVCEHGRVERLDFGYCFRVNDRGQCGQTVAVLSANSSTD</sequence>
<feature type="region of interest" description="Disordered" evidence="1">
    <location>
        <begin position="60"/>
        <end position="90"/>
    </location>
</feature>
<dbReference type="Proteomes" id="UP000055048">
    <property type="component" value="Unassembled WGS sequence"/>
</dbReference>
<comment type="caution">
    <text evidence="2">The sequence shown here is derived from an EMBL/GenBank/DDBJ whole genome shotgun (WGS) entry which is preliminary data.</text>
</comment>
<proteinExistence type="predicted"/>
<name>A0A0V0U6M7_9BILA</name>
<dbReference type="AlphaFoldDB" id="A0A0V0U6M7"/>
<feature type="compositionally biased region" description="Basic and acidic residues" evidence="1">
    <location>
        <begin position="73"/>
        <end position="90"/>
    </location>
</feature>
<organism evidence="2 3">
    <name type="scientific">Trichinella murrelli</name>
    <dbReference type="NCBI Taxonomy" id="144512"/>
    <lineage>
        <taxon>Eukaryota</taxon>
        <taxon>Metazoa</taxon>
        <taxon>Ecdysozoa</taxon>
        <taxon>Nematoda</taxon>
        <taxon>Enoplea</taxon>
        <taxon>Dorylaimia</taxon>
        <taxon>Trichinellida</taxon>
        <taxon>Trichinellidae</taxon>
        <taxon>Trichinella</taxon>
    </lineage>
</organism>
<dbReference type="EMBL" id="JYDJ01000050">
    <property type="protein sequence ID" value="KRX46940.1"/>
    <property type="molecule type" value="Genomic_DNA"/>
</dbReference>
<evidence type="ECO:0000313" key="3">
    <source>
        <dbReference type="Proteomes" id="UP000055048"/>
    </source>
</evidence>